<dbReference type="AlphaFoldDB" id="A0A178Y4K6"/>
<evidence type="ECO:0000313" key="7">
    <source>
        <dbReference type="EMBL" id="OAP42082.1"/>
    </source>
</evidence>
<keyword evidence="8" id="KW-1185">Reference proteome</keyword>
<dbReference type="GO" id="GO:0012505">
    <property type="term" value="C:endomembrane system"/>
    <property type="evidence" value="ECO:0007669"/>
    <property type="project" value="UniProtKB-SubCell"/>
</dbReference>
<organism evidence="7 8">
    <name type="scientific">Sinorhizobium saheli</name>
    <dbReference type="NCBI Taxonomy" id="36856"/>
    <lineage>
        <taxon>Bacteria</taxon>
        <taxon>Pseudomonadati</taxon>
        <taxon>Pseudomonadota</taxon>
        <taxon>Alphaproteobacteria</taxon>
        <taxon>Hyphomicrobiales</taxon>
        <taxon>Rhizobiaceae</taxon>
        <taxon>Sinorhizobium/Ensifer group</taxon>
        <taxon>Sinorhizobium</taxon>
    </lineage>
</organism>
<protein>
    <recommendedName>
        <fullName evidence="6">DUF1232 domain-containing protein</fullName>
    </recommendedName>
</protein>
<keyword evidence="4 5" id="KW-0472">Membrane</keyword>
<evidence type="ECO:0000256" key="1">
    <source>
        <dbReference type="ARBA" id="ARBA00004127"/>
    </source>
</evidence>
<dbReference type="OrthoDB" id="9804184at2"/>
<sequence length="128" mass="14378">MQTRLERTKQWARALKRDVLALWLAARDPRTPWYAKAVAGAVAAYALSPIDLIPDFVPVLGYLDDLVIVPLGIALAVRLVPHDLMAEYRREAALRESRPRSLTAAVAIAALWVLALTAVTYWIYRNVR</sequence>
<dbReference type="RefSeq" id="WP_066876904.1">
    <property type="nucleotide sequence ID" value="NZ_LNQB01000083.1"/>
</dbReference>
<reference evidence="7 8" key="1">
    <citation type="submission" date="2015-11" db="EMBL/GenBank/DDBJ databases">
        <title>Ensifer anhuiense sp. nov., an effective nitrogen fixation bacterium with Glycine soja.</title>
        <authorList>
            <person name="Yan H."/>
            <person name="Chen W."/>
        </authorList>
    </citation>
    <scope>NUCLEOTIDE SEQUENCE [LARGE SCALE GENOMIC DNA]</scope>
    <source>
        <strain evidence="7 8">LMG 7837</strain>
    </source>
</reference>
<feature type="domain" description="DUF1232" evidence="6">
    <location>
        <begin position="35"/>
        <end position="71"/>
    </location>
</feature>
<name>A0A178Y4K6_SINSA</name>
<dbReference type="InterPro" id="IPR010652">
    <property type="entry name" value="DUF1232"/>
</dbReference>
<accession>A0A178Y4K6</accession>
<comment type="caution">
    <text evidence="7">The sequence shown here is derived from an EMBL/GenBank/DDBJ whole genome shotgun (WGS) entry which is preliminary data.</text>
</comment>
<feature type="transmembrane region" description="Helical" evidence="5">
    <location>
        <begin position="59"/>
        <end position="80"/>
    </location>
</feature>
<feature type="transmembrane region" description="Helical" evidence="5">
    <location>
        <begin position="101"/>
        <end position="124"/>
    </location>
</feature>
<evidence type="ECO:0000256" key="2">
    <source>
        <dbReference type="ARBA" id="ARBA00022692"/>
    </source>
</evidence>
<feature type="transmembrane region" description="Helical" evidence="5">
    <location>
        <begin position="33"/>
        <end position="53"/>
    </location>
</feature>
<evidence type="ECO:0000313" key="8">
    <source>
        <dbReference type="Proteomes" id="UP000078507"/>
    </source>
</evidence>
<gene>
    <name evidence="7" type="ORF">ATB98_06650</name>
</gene>
<proteinExistence type="predicted"/>
<dbReference type="Pfam" id="PF06803">
    <property type="entry name" value="DUF1232"/>
    <property type="match status" value="1"/>
</dbReference>
<keyword evidence="2 5" id="KW-0812">Transmembrane</keyword>
<dbReference type="Proteomes" id="UP000078507">
    <property type="component" value="Unassembled WGS sequence"/>
</dbReference>
<dbReference type="STRING" id="36856.ATB98_06650"/>
<dbReference type="EMBL" id="LNQB01000083">
    <property type="protein sequence ID" value="OAP42082.1"/>
    <property type="molecule type" value="Genomic_DNA"/>
</dbReference>
<evidence type="ECO:0000256" key="3">
    <source>
        <dbReference type="ARBA" id="ARBA00022989"/>
    </source>
</evidence>
<evidence type="ECO:0000256" key="4">
    <source>
        <dbReference type="ARBA" id="ARBA00023136"/>
    </source>
</evidence>
<evidence type="ECO:0000259" key="6">
    <source>
        <dbReference type="Pfam" id="PF06803"/>
    </source>
</evidence>
<keyword evidence="3 5" id="KW-1133">Transmembrane helix</keyword>
<comment type="subcellular location">
    <subcellularLocation>
        <location evidence="1">Endomembrane system</location>
        <topology evidence="1">Multi-pass membrane protein</topology>
    </subcellularLocation>
</comment>
<evidence type="ECO:0000256" key="5">
    <source>
        <dbReference type="SAM" id="Phobius"/>
    </source>
</evidence>